<evidence type="ECO:0000313" key="2">
    <source>
        <dbReference type="EMBL" id="MFC4530493.1"/>
    </source>
</evidence>
<dbReference type="EMBL" id="JBHSFP010000003">
    <property type="protein sequence ID" value="MFC4530493.1"/>
    <property type="molecule type" value="Genomic_DNA"/>
</dbReference>
<comment type="caution">
    <text evidence="2">The sequence shown here is derived from an EMBL/GenBank/DDBJ whole genome shotgun (WGS) entry which is preliminary data.</text>
</comment>
<organism evidence="2 3">
    <name type="scientific">Sphaerisporangium dianthi</name>
    <dbReference type="NCBI Taxonomy" id="1436120"/>
    <lineage>
        <taxon>Bacteria</taxon>
        <taxon>Bacillati</taxon>
        <taxon>Actinomycetota</taxon>
        <taxon>Actinomycetes</taxon>
        <taxon>Streptosporangiales</taxon>
        <taxon>Streptosporangiaceae</taxon>
        <taxon>Sphaerisporangium</taxon>
    </lineage>
</organism>
<accession>A0ABV9CBR3</accession>
<protein>
    <recommendedName>
        <fullName evidence="4">Secreted protein</fullName>
    </recommendedName>
</protein>
<name>A0ABV9CBR3_9ACTN</name>
<gene>
    <name evidence="2" type="ORF">ACFO60_06940</name>
</gene>
<evidence type="ECO:0000256" key="1">
    <source>
        <dbReference type="SAM" id="MobiDB-lite"/>
    </source>
</evidence>
<dbReference type="Proteomes" id="UP001596004">
    <property type="component" value="Unassembled WGS sequence"/>
</dbReference>
<sequence length="903" mass="97153">MTNAWDEVRTAIDDGDAAAVAKLVIGFDEARRLEVARELPGHLPEARRAGRLKEEERERERRARWAVLVERAEREGRSVYALAELHDHPAAEPADGWMEPMRVAGAGTIAGAAAVAAWLNRRDFERGFEPLEIDDVPLILRVVAARPAAWQRDLAVRLAQRLRGSRPVADRRVRLPLALLRATGAEPPEHDPLTLAWAAATAAGELPDDPLLPVMVPRLFSAEGAGRLLRSDEGWAEALTALAADGRVERERVLAGCRGRFLRGGQAADQRFFVRLHELLDPAPEETAPHLRDYLALLASAPANVADLALRQVRRSGPVPPAEAGEAVEGLLFRPEGRLVRAGLAWLDRLLKGPAADVDAYAPALAAALVCESGEARERAVKLAVKHAGRFGPLGAETIRDAVATLPAHQGVRLAAVFGGEAASEPEPVPFVPAPLPHVPEPVPMPAARAPEALARLRLREFDWLSSEMWLDGFVRLAARPDGRERAALAGALAPLAARCDDDRYGWRPWWRTAEWAAAMARELTDPGAELRAPVEWRATVEERVPEMTHGPAGKIMPLARFAEVYRAQVEGRLPPYLLATPTRANGVLDADALVQRLEGYERDGAEALPLDLRQALLRLGRTVPAEVAARAARLTGETGRKVARWLTGRPAEPRTVLCWGTHEGDTRITSEFVSGPEYQEVLGDLLVFRFHDESCKMLLAVLAGHRELAAARSAYALKSFWPLEKPKAEDLQLLATAEGPGGPGLALVLAHFLLAGPSGGAVGPFLRLAATGGLPGEETGVQLGDLLKRGGDSPSAVIAALKAAAEQGAHRQVWQVMAGLLPACLPGPGERATSAHTRLMTFAADVAEWADARGAVAVVAETAGRRRVTELVRQARRLHHRLTGTSGELRGQGAGEPAAGPS</sequence>
<evidence type="ECO:0000313" key="3">
    <source>
        <dbReference type="Proteomes" id="UP001596004"/>
    </source>
</evidence>
<reference evidence="3" key="1">
    <citation type="journal article" date="2019" name="Int. J. Syst. Evol. Microbiol.">
        <title>The Global Catalogue of Microorganisms (GCM) 10K type strain sequencing project: providing services to taxonomists for standard genome sequencing and annotation.</title>
        <authorList>
            <consortium name="The Broad Institute Genomics Platform"/>
            <consortium name="The Broad Institute Genome Sequencing Center for Infectious Disease"/>
            <person name="Wu L."/>
            <person name="Ma J."/>
        </authorList>
    </citation>
    <scope>NUCLEOTIDE SEQUENCE [LARGE SCALE GENOMIC DNA]</scope>
    <source>
        <strain evidence="3">CGMCC 4.7132</strain>
    </source>
</reference>
<keyword evidence="3" id="KW-1185">Reference proteome</keyword>
<evidence type="ECO:0008006" key="4">
    <source>
        <dbReference type="Google" id="ProtNLM"/>
    </source>
</evidence>
<proteinExistence type="predicted"/>
<dbReference type="RefSeq" id="WP_380838353.1">
    <property type="nucleotide sequence ID" value="NZ_JBHSFP010000003.1"/>
</dbReference>
<feature type="region of interest" description="Disordered" evidence="1">
    <location>
        <begin position="880"/>
        <end position="903"/>
    </location>
</feature>